<dbReference type="SUPFAM" id="SSF49373">
    <property type="entry name" value="Invasin/intimin cell-adhesion fragments"/>
    <property type="match status" value="2"/>
</dbReference>
<dbReference type="SMART" id="SM00635">
    <property type="entry name" value="BID_2"/>
    <property type="match status" value="2"/>
</dbReference>
<proteinExistence type="predicted"/>
<dbReference type="EMBL" id="JAOQIO010000034">
    <property type="protein sequence ID" value="MCU6792850.1"/>
    <property type="molecule type" value="Genomic_DNA"/>
</dbReference>
<dbReference type="InterPro" id="IPR039331">
    <property type="entry name" value="PAPs-like"/>
</dbReference>
<evidence type="ECO:0000256" key="1">
    <source>
        <dbReference type="ARBA" id="ARBA00022729"/>
    </source>
</evidence>
<gene>
    <name evidence="4" type="ORF">OB236_12040</name>
</gene>
<feature type="region of interest" description="Disordered" evidence="2">
    <location>
        <begin position="1181"/>
        <end position="1221"/>
    </location>
</feature>
<dbReference type="Gene3D" id="3.60.21.10">
    <property type="match status" value="1"/>
</dbReference>
<dbReference type="PANTHER" id="PTHR22953:SF153">
    <property type="entry name" value="PURPLE ACID PHOSPHATASE"/>
    <property type="match status" value="1"/>
</dbReference>
<evidence type="ECO:0000313" key="4">
    <source>
        <dbReference type="EMBL" id="MCU6792850.1"/>
    </source>
</evidence>
<dbReference type="InterPro" id="IPR004843">
    <property type="entry name" value="Calcineurin-like_PHP"/>
</dbReference>
<dbReference type="Gene3D" id="2.60.40.10">
    <property type="entry name" value="Immunoglobulins"/>
    <property type="match status" value="1"/>
</dbReference>
<keyword evidence="1" id="KW-0732">Signal</keyword>
<dbReference type="InterPro" id="IPR008963">
    <property type="entry name" value="Purple_acid_Pase-like_N"/>
</dbReference>
<evidence type="ECO:0000313" key="5">
    <source>
        <dbReference type="Proteomes" id="UP001652445"/>
    </source>
</evidence>
<dbReference type="PROSITE" id="PS51272">
    <property type="entry name" value="SLH"/>
    <property type="match status" value="3"/>
</dbReference>
<reference evidence="4 5" key="1">
    <citation type="submission" date="2022-09" db="EMBL/GenBank/DDBJ databases">
        <authorList>
            <person name="Han X.L."/>
            <person name="Wang Q."/>
            <person name="Lu T."/>
        </authorList>
    </citation>
    <scope>NUCLEOTIDE SEQUENCE [LARGE SCALE GENOMIC DNA]</scope>
    <source>
        <strain evidence="4 5">WQ 127069</strain>
    </source>
</reference>
<dbReference type="Pfam" id="PF00395">
    <property type="entry name" value="SLH"/>
    <property type="match status" value="3"/>
</dbReference>
<dbReference type="Gene3D" id="2.60.40.380">
    <property type="entry name" value="Purple acid phosphatase-like, N-terminal"/>
    <property type="match status" value="1"/>
</dbReference>
<dbReference type="InterPro" id="IPR029052">
    <property type="entry name" value="Metallo-depent_PP-like"/>
</dbReference>
<dbReference type="Pfam" id="PF00149">
    <property type="entry name" value="Metallophos"/>
    <property type="match status" value="1"/>
</dbReference>
<dbReference type="Pfam" id="PF02368">
    <property type="entry name" value="Big_2"/>
    <property type="match status" value="2"/>
</dbReference>
<organism evidence="4 5">
    <name type="scientific">Paenibacillus baimaensis</name>
    <dbReference type="NCBI Taxonomy" id="2982185"/>
    <lineage>
        <taxon>Bacteria</taxon>
        <taxon>Bacillati</taxon>
        <taxon>Bacillota</taxon>
        <taxon>Bacilli</taxon>
        <taxon>Bacillales</taxon>
        <taxon>Paenibacillaceae</taxon>
        <taxon>Paenibacillus</taxon>
    </lineage>
</organism>
<dbReference type="SUPFAM" id="SSF56300">
    <property type="entry name" value="Metallo-dependent phosphatases"/>
    <property type="match status" value="1"/>
</dbReference>
<dbReference type="PANTHER" id="PTHR22953">
    <property type="entry name" value="ACID PHOSPHATASE RELATED"/>
    <property type="match status" value="1"/>
</dbReference>
<dbReference type="Proteomes" id="UP001652445">
    <property type="component" value="Unassembled WGS sequence"/>
</dbReference>
<comment type="caution">
    <text evidence="4">The sequence shown here is derived from an EMBL/GenBank/DDBJ whole genome shotgun (WGS) entry which is preliminary data.</text>
</comment>
<feature type="compositionally biased region" description="Low complexity" evidence="2">
    <location>
        <begin position="1185"/>
        <end position="1221"/>
    </location>
</feature>
<protein>
    <submittedName>
        <fullName evidence="4">S-layer homology domain-containing protein</fullName>
    </submittedName>
</protein>
<sequence length="1423" mass="153171">MIYHHPFFKRVLTGILAMAVLLPYIPASLSSSSTVSAAPVIPANPSGVVMVEDFENVNLADLYLDQARIYSASMSLETNPKYVRNGAKSLRIDYDFIGITDNPSQVAVGPATQLPLTNRVPKKIGMWVYANNEGHGLTSKFYIPSGSSRTYDIRDEVTGIDWSGWKYVEAPIGADMTVPGTLAFYFQMKERQMSKKNKGSIWIDDVRLIYDEPVSEDMTVPVISPTSPTPNQTLNAPISSITLSADDVGLSGNGQSVTSATYASGIDPNSIRLSVNGQSVSSATYAYDLNNKLITYHPNTPLDGGYYEVHATIKDKSGNPATADYSFNIEHGARYTMEAPEESLSSEIYRLQLGAKDVGVAKSAHVKLKFDPATLQAKAITGRSELTNVQTNIDNVGGFVTFNADGLQGNNVQPLASIDFEFSRTAKMERGEMFKQIRMAEGSFGYTGGTSVNSFTAPINYKIGFPYKMAIKGAGLQTQSVITVTNHAGAPVAGAAIEFNDANGPQTYVTVTAANSKIYKSADSASSVLLTVKKDQQFFATTGSTSGFVSVFTPDGTKKGFIPSADVQQNDLKQGLGLTDSKGEILTSLLTLAIGTWRVQAVKDGSTSESMNMEIVSQFGDENPQYVQTFVNENMGTMMSVGWQTAPRVQQTTIQYVKDSDFANASEKLIEQVAKYEVQVMQNVNNGPLGEIKFHKALVTGLEPSTKYHYRVGYEGHWSAWNDYKTADSALDKPVSFVYVTDSHTKGDNGLEAYQKLLKNAFANYPNAQFIMHGGDIVDDGKLSDEWNQFWKASSFYATSIPSGYTMGNHDVKGEGKEVFVKGLELPNNGPENQKKYVYSFDSGEVHFTVLNSEADAVTMSKQAEWLREDIKKSDKKWKMVMFHKPVYHTESGRSELIEDSRTYFAPILEELEVDLVLVGHDHVYSRTYPMKKGKPLMNGERGTVYLDGGASGWKFYDGTKYAYLDFMFDDDVPVYSAIQVSHDKISIQAHTVNGDMFDNYSIEKKDAAVTSVSVSPATASVVQGATQQLTAAVTVVSGAKQTVTWTSSDSKVAVDANGLVTVAADAATGNYSITATSTVDSSKKGTATITVIAAPVVTSVSVSPTSAIVAQGATQQLTATVTVVGGAEQTVTWTSSDSKVTVDANGLVTVTADAVRGDYTITATSTVDSSKNGTAVINAIPRKSSQSTGTPSSGSPSTDTPSTGTPSTGTPSTVTPTPKSFFNEKVNIDLIRALVEKQKTAPAVTFKDVPANDQYAKAIVLATKLGIIEGYADGSFHASATVTRAEFATMLVKALGLVSEGGSSFEDTKDHWAANTIAILKASGIINGYQDGTFKPNESISRAEIVAMLSRVMNTTSVKEAKFKDVSGNWAEGEINTLSGMGIVQGTDDGSFKPNANATRLESLLMVMRVLNVSLGHTLDLE</sequence>
<dbReference type="Gene3D" id="2.60.120.430">
    <property type="entry name" value="Galactose-binding lectin"/>
    <property type="match status" value="1"/>
</dbReference>
<dbReference type="RefSeq" id="WP_262684207.1">
    <property type="nucleotide sequence ID" value="NZ_JAOQIO010000034.1"/>
</dbReference>
<dbReference type="SUPFAM" id="SSF49363">
    <property type="entry name" value="Purple acid phosphatase, N-terminal domain"/>
    <property type="match status" value="1"/>
</dbReference>
<feature type="domain" description="SLH" evidence="3">
    <location>
        <begin position="1301"/>
        <end position="1364"/>
    </location>
</feature>
<dbReference type="InterPro" id="IPR015914">
    <property type="entry name" value="PAPs_N"/>
</dbReference>
<dbReference type="InterPro" id="IPR008964">
    <property type="entry name" value="Invasin/intimin_cell_adhesion"/>
</dbReference>
<dbReference type="Gene3D" id="2.60.40.1080">
    <property type="match status" value="2"/>
</dbReference>
<accession>A0ABT2UE20</accession>
<keyword evidence="5" id="KW-1185">Reference proteome</keyword>
<dbReference type="InterPro" id="IPR003343">
    <property type="entry name" value="Big_2"/>
</dbReference>
<dbReference type="Pfam" id="PF16656">
    <property type="entry name" value="Pur_ac_phosph_N"/>
    <property type="match status" value="1"/>
</dbReference>
<feature type="domain" description="SLH" evidence="3">
    <location>
        <begin position="1243"/>
        <end position="1300"/>
    </location>
</feature>
<dbReference type="InterPro" id="IPR001119">
    <property type="entry name" value="SLH_dom"/>
</dbReference>
<feature type="domain" description="SLH" evidence="3">
    <location>
        <begin position="1365"/>
        <end position="1422"/>
    </location>
</feature>
<dbReference type="InterPro" id="IPR013783">
    <property type="entry name" value="Ig-like_fold"/>
</dbReference>
<evidence type="ECO:0000256" key="2">
    <source>
        <dbReference type="SAM" id="MobiDB-lite"/>
    </source>
</evidence>
<evidence type="ECO:0000259" key="3">
    <source>
        <dbReference type="PROSITE" id="PS51272"/>
    </source>
</evidence>
<name>A0ABT2UE20_9BACL</name>